<dbReference type="PANTHER" id="PTHR39394:SF1">
    <property type="entry name" value="DNAJ HOMOLOGUE SUBFAMILY C MEMBER 28 CONSERVED DOMAIN-CONTAINING PROTEIN"/>
    <property type="match status" value="1"/>
</dbReference>
<dbReference type="PANTHER" id="PTHR39394">
    <property type="entry name" value="YALI0E31793P"/>
    <property type="match status" value="1"/>
</dbReference>
<protein>
    <recommendedName>
        <fullName evidence="3">DnaJ homologue subfamily C member 28 conserved domain-containing protein</fullName>
    </recommendedName>
</protein>
<keyword evidence="2" id="KW-0732">Signal</keyword>
<proteinExistence type="predicted"/>
<evidence type="ECO:0000259" key="3">
    <source>
        <dbReference type="Pfam" id="PF09350"/>
    </source>
</evidence>
<feature type="domain" description="DnaJ homologue subfamily C member 28 conserved" evidence="3">
    <location>
        <begin position="807"/>
        <end position="876"/>
    </location>
</feature>
<evidence type="ECO:0000313" key="5">
    <source>
        <dbReference type="Proteomes" id="UP000622797"/>
    </source>
</evidence>
<evidence type="ECO:0000313" key="4">
    <source>
        <dbReference type="EMBL" id="KAF4971510.1"/>
    </source>
</evidence>
<comment type="caution">
    <text evidence="4">The sequence shown here is derived from an EMBL/GenBank/DDBJ whole genome shotgun (WGS) entry which is preliminary data.</text>
</comment>
<gene>
    <name evidence="4" type="ORF">FSARC_1670</name>
</gene>
<dbReference type="InterPro" id="IPR018961">
    <property type="entry name" value="DnaJ_homolog_subfam-C_membr-28"/>
</dbReference>
<feature type="signal peptide" evidence="2">
    <location>
        <begin position="1"/>
        <end position="21"/>
    </location>
</feature>
<dbReference type="EMBL" id="JABEXW010000092">
    <property type="protein sequence ID" value="KAF4971510.1"/>
    <property type="molecule type" value="Genomic_DNA"/>
</dbReference>
<dbReference type="Pfam" id="PF09350">
    <property type="entry name" value="DJC28_CD"/>
    <property type="match status" value="1"/>
</dbReference>
<evidence type="ECO:0000256" key="1">
    <source>
        <dbReference type="SAM" id="MobiDB-lite"/>
    </source>
</evidence>
<accession>A0A8H4XEK4</accession>
<feature type="compositionally biased region" description="Basic and acidic residues" evidence="1">
    <location>
        <begin position="606"/>
        <end position="620"/>
    </location>
</feature>
<dbReference type="Proteomes" id="UP000622797">
    <property type="component" value="Unassembled WGS sequence"/>
</dbReference>
<dbReference type="Pfam" id="PF14269">
    <property type="entry name" value="Arylsulfotran_2"/>
    <property type="match status" value="1"/>
</dbReference>
<reference evidence="4" key="2">
    <citation type="submission" date="2020-05" db="EMBL/GenBank/DDBJ databases">
        <authorList>
            <person name="Kim H.-S."/>
            <person name="Proctor R.H."/>
            <person name="Brown D.W."/>
        </authorList>
    </citation>
    <scope>NUCLEOTIDE SEQUENCE</scope>
    <source>
        <strain evidence="4">NRRL 20472</strain>
    </source>
</reference>
<reference evidence="4" key="1">
    <citation type="journal article" date="2020" name="BMC Genomics">
        <title>Correction to: Identification and distribution of gene clusters required for synthesis of sphingolipid metabolism inhibitors in diverse species of the filamentous fungus Fusarium.</title>
        <authorList>
            <person name="Kim H.S."/>
            <person name="Lohmar J.M."/>
            <person name="Busman M."/>
            <person name="Brown D.W."/>
            <person name="Naumann T.A."/>
            <person name="Divon H.H."/>
            <person name="Lysoe E."/>
            <person name="Uhlig S."/>
            <person name="Proctor R.H."/>
        </authorList>
    </citation>
    <scope>NUCLEOTIDE SEQUENCE</scope>
    <source>
        <strain evidence="4">NRRL 20472</strain>
    </source>
</reference>
<feature type="region of interest" description="Disordered" evidence="1">
    <location>
        <begin position="594"/>
        <end position="628"/>
    </location>
</feature>
<feature type="region of interest" description="Disordered" evidence="1">
    <location>
        <begin position="724"/>
        <end position="754"/>
    </location>
</feature>
<dbReference type="OrthoDB" id="5427350at2759"/>
<name>A0A8H4XEK4_9HYPO</name>
<feature type="compositionally biased region" description="Polar residues" evidence="1">
    <location>
        <begin position="594"/>
        <end position="605"/>
    </location>
</feature>
<evidence type="ECO:0000256" key="2">
    <source>
        <dbReference type="SAM" id="SignalP"/>
    </source>
</evidence>
<dbReference type="InterPro" id="IPR039535">
    <property type="entry name" value="ASST-like"/>
</dbReference>
<keyword evidence="5" id="KW-1185">Reference proteome</keyword>
<dbReference type="AlphaFoldDB" id="A0A8H4XEK4"/>
<sequence length="1063" mass="117471">MHSFSIVRVTALALLAVLSLADEPMINDLVAYNNGDLGQFPFQTFKSSDVVAPVFQINTFEPNLVDDSGFLFLTMEHDGKSGPAIFSSQDLSLVYADIKYERTSDARAQLKNGGKYLTFIEGGRCHAFDSMYQKKWTLSIKDLGAVEANIHDFEFTNQETALMTAYQDVRYNMTILGGDIDGWLSDSIFQEVVLETNKVTNVWRSFNHINLTDTLVKYNPKTTFMGGDGFDWFHLDSVFKTTKGRYLISSKGLSAVILLQADTLNPRWILGGKRNQFNDLSGGNATNFAHQYNARFVQGNESRLSFFDNQVTENGSCKGRNCSRGVVVELDYDEMTVKLLHEFHHPQGISSGSGGSVQGLDNGNFLVGWGANPGITEHTPNGTVVMDIQRGVMPHKSQGNSDVDMSVYRAWKMDWIGRPPWGPSIASGNTTSDATIYVSWNGDTQVHRWEVYAGEDEKNVTSPHKLLANSTRSGFETEIRLGGQPLPKSVRAVAVAKNSKILGSTATLDLVSGELHGNSSSIWTLKANPSDGELGDDLGGQGGGDDEEDLASHTKPSEVEMSLSLRRAPFVCRRCLQASRQPRALPPAWYSTQAGASEGENQQQDKTTKNGEAKSDESATAKEPGPMARRLEEATEEALFTGGRAGRRAVEDAGFSDELKERLLNKIADANFKSENASALAEAGLSSSVGEGTRHIASTQAWTGEENPADTVLRMLDDAKKPLAPGLRGKFQPPPVDMRLQRQPRRSTGEKVAKARDKVNTYVGMGGQQPKNGMSEDEKEAWRKELRERFEPGARALPNSITGLAALANERIENAIARGQFKNIPRGKEIVRDARADNPFIDTTEYIMNKMIQRQDIVPPWIEKQQEVAKELGTFRARLRNDWRRFAARMIASKGGSLQEQMQRAEEYAAAEEVHNPIIRKKVNGEVEVAEIKASSPVVGRPFRDTAWEQAEAGYHKLSIERLNVLTRSYNLMAPDLAKKPYFSLERELKACFAEVAPTVAREIQNRATGRSSRGLGGGVSKASKQVGLLETLTGGDNVKVHVEAQEKAYGLKEWWRDVWKKN</sequence>
<feature type="region of interest" description="Disordered" evidence="1">
    <location>
        <begin position="524"/>
        <end position="561"/>
    </location>
</feature>
<organism evidence="4 5">
    <name type="scientific">Fusarium sarcochroum</name>
    <dbReference type="NCBI Taxonomy" id="1208366"/>
    <lineage>
        <taxon>Eukaryota</taxon>
        <taxon>Fungi</taxon>
        <taxon>Dikarya</taxon>
        <taxon>Ascomycota</taxon>
        <taxon>Pezizomycotina</taxon>
        <taxon>Sordariomycetes</taxon>
        <taxon>Hypocreomycetidae</taxon>
        <taxon>Hypocreales</taxon>
        <taxon>Nectriaceae</taxon>
        <taxon>Fusarium</taxon>
        <taxon>Fusarium lateritium species complex</taxon>
    </lineage>
</organism>
<feature type="chain" id="PRO_5034931401" description="DnaJ homologue subfamily C member 28 conserved domain-containing protein" evidence="2">
    <location>
        <begin position="22"/>
        <end position="1063"/>
    </location>
</feature>